<dbReference type="SMART" id="SM00213">
    <property type="entry name" value="UBQ"/>
    <property type="match status" value="1"/>
</dbReference>
<evidence type="ECO:0000256" key="6">
    <source>
        <dbReference type="ARBA" id="ARBA00037579"/>
    </source>
</evidence>
<dbReference type="FunFam" id="3.10.20.90:FF:000046">
    <property type="entry name" value="Homocysteine-responsive endoplasmic reticulum-resident ubiquitin-like domain member 2 protein"/>
    <property type="match status" value="1"/>
</dbReference>
<dbReference type="CDD" id="cd17119">
    <property type="entry name" value="Ubl_HERP2"/>
    <property type="match status" value="1"/>
</dbReference>
<feature type="domain" description="Ubiquitin-like" evidence="9">
    <location>
        <begin position="7"/>
        <end position="68"/>
    </location>
</feature>
<keyword evidence="2" id="KW-0812">Transmembrane</keyword>
<evidence type="ECO:0000256" key="3">
    <source>
        <dbReference type="ARBA" id="ARBA00022989"/>
    </source>
</evidence>
<sequence length="370" mass="40842">MDMDIPVTLVIKAPNQKYDDQTINCFLNWTVEKLKTHLSHVYPSKPSSKDQRLVYSGKLLSDHLQLKDVLRKQDEYHMVHLVCASRTPPPSPQPRRRCSKNKPRTGTDARPASTGSPSSAASPAVAQCHVPGPYTTSQSPFTSTTAHPAFAQGYPWPQFTPATASPASGPALPISPMSLFWWQQAYAWQLYAHYQASLAAYYQRASPVPPNSQSEQPREQRPADAAGGEGPDEDDPNHDWLDWVYTGSRAVGLLSIIYFYSSFSRFLMVMGGMLLLYLHQAGWLPFNLVNELQDLADLGNQDDLDGDLNDLQDMERVMDEGLGDEDGDSSEDGSEEPPGDDQSGFLSSAWSFITAFFTSLIPEGVPNAAN</sequence>
<dbReference type="EMBL" id="JBHFQA010000021">
    <property type="protein sequence ID" value="KAL2080610.1"/>
    <property type="molecule type" value="Genomic_DNA"/>
</dbReference>
<evidence type="ECO:0000313" key="10">
    <source>
        <dbReference type="EMBL" id="KAL2080610.1"/>
    </source>
</evidence>
<dbReference type="GO" id="GO:0006986">
    <property type="term" value="P:response to unfolded protein"/>
    <property type="evidence" value="ECO:0007669"/>
    <property type="project" value="UniProtKB-KW"/>
</dbReference>
<dbReference type="GO" id="GO:0016020">
    <property type="term" value="C:membrane"/>
    <property type="evidence" value="ECO:0007669"/>
    <property type="project" value="UniProtKB-SubCell"/>
</dbReference>
<evidence type="ECO:0000256" key="8">
    <source>
        <dbReference type="SAM" id="MobiDB-lite"/>
    </source>
</evidence>
<dbReference type="PANTHER" id="PTHR12943">
    <property type="entry name" value="HOMOCYSTEINE-RESPONSIVE ENDOPLASMIC RETICULUM-RESIDENT UNIQUITIN-LIKE DOMAIN HERPUD PROTEIN FAMILY MEMBER"/>
    <property type="match status" value="1"/>
</dbReference>
<feature type="compositionally biased region" description="Acidic residues" evidence="8">
    <location>
        <begin position="321"/>
        <end position="339"/>
    </location>
</feature>
<feature type="compositionally biased region" description="Basic residues" evidence="8">
    <location>
        <begin position="94"/>
        <end position="103"/>
    </location>
</feature>
<dbReference type="InterPro" id="IPR029071">
    <property type="entry name" value="Ubiquitin-like_domsf"/>
</dbReference>
<evidence type="ECO:0000256" key="4">
    <source>
        <dbReference type="ARBA" id="ARBA00023136"/>
    </source>
</evidence>
<dbReference type="PANTHER" id="PTHR12943:SF5">
    <property type="entry name" value="HOMOCYSTEINE-RESPONSIVE ENDOPLASMIC RETICULUM-RESIDENT UBIQUITIN-LIKE DOMAIN MEMBER 2 PROTEIN"/>
    <property type="match status" value="1"/>
</dbReference>
<dbReference type="Gene3D" id="3.10.20.90">
    <property type="entry name" value="Phosphatidylinositol 3-kinase Catalytic Subunit, Chain A, domain 1"/>
    <property type="match status" value="1"/>
</dbReference>
<feature type="compositionally biased region" description="Low complexity" evidence="8">
    <location>
        <begin position="109"/>
        <end position="126"/>
    </location>
</feature>
<dbReference type="Proteomes" id="UP001591681">
    <property type="component" value="Unassembled WGS sequence"/>
</dbReference>
<protein>
    <recommendedName>
        <fullName evidence="7">Homocysteine-responsive endoplasmic reticulum-resident ubiquitin-like domain member 2 protein</fullName>
    </recommendedName>
</protein>
<gene>
    <name evidence="10" type="ORF">ACEWY4_024403</name>
</gene>
<keyword evidence="11" id="KW-1185">Reference proteome</keyword>
<reference evidence="10 11" key="1">
    <citation type="submission" date="2024-09" db="EMBL/GenBank/DDBJ databases">
        <title>A chromosome-level genome assembly of Gray's grenadier anchovy, Coilia grayii.</title>
        <authorList>
            <person name="Fu Z."/>
        </authorList>
    </citation>
    <scope>NUCLEOTIDE SEQUENCE [LARGE SCALE GENOMIC DNA]</scope>
    <source>
        <strain evidence="10">G4</strain>
        <tissue evidence="10">Muscle</tissue>
    </source>
</reference>
<feature type="region of interest" description="Disordered" evidence="8">
    <location>
        <begin position="206"/>
        <end position="237"/>
    </location>
</feature>
<evidence type="ECO:0000256" key="1">
    <source>
        <dbReference type="ARBA" id="ARBA00004167"/>
    </source>
</evidence>
<dbReference type="InterPro" id="IPR000626">
    <property type="entry name" value="Ubiquitin-like_dom"/>
</dbReference>
<comment type="caution">
    <text evidence="10">The sequence shown here is derived from an EMBL/GenBank/DDBJ whole genome shotgun (WGS) entry which is preliminary data.</text>
</comment>
<evidence type="ECO:0000313" key="11">
    <source>
        <dbReference type="Proteomes" id="UP001591681"/>
    </source>
</evidence>
<proteinExistence type="predicted"/>
<evidence type="ECO:0000256" key="2">
    <source>
        <dbReference type="ARBA" id="ARBA00022692"/>
    </source>
</evidence>
<feature type="region of interest" description="Disordered" evidence="8">
    <location>
        <begin position="320"/>
        <end position="346"/>
    </location>
</feature>
<evidence type="ECO:0000259" key="9">
    <source>
        <dbReference type="PROSITE" id="PS50053"/>
    </source>
</evidence>
<feature type="region of interest" description="Disordered" evidence="8">
    <location>
        <begin position="82"/>
        <end position="126"/>
    </location>
</feature>
<dbReference type="PROSITE" id="PS50053">
    <property type="entry name" value="UBIQUITIN_2"/>
    <property type="match status" value="1"/>
</dbReference>
<accession>A0ABD1J2V3</accession>
<name>A0ABD1J2V3_9TELE</name>
<evidence type="ECO:0000256" key="5">
    <source>
        <dbReference type="ARBA" id="ARBA00023230"/>
    </source>
</evidence>
<dbReference type="SUPFAM" id="SSF54236">
    <property type="entry name" value="Ubiquitin-like"/>
    <property type="match status" value="1"/>
</dbReference>
<dbReference type="InterPro" id="IPR039751">
    <property type="entry name" value="HERPUD1/2"/>
</dbReference>
<organism evidence="10 11">
    <name type="scientific">Coilia grayii</name>
    <name type="common">Gray's grenadier anchovy</name>
    <dbReference type="NCBI Taxonomy" id="363190"/>
    <lineage>
        <taxon>Eukaryota</taxon>
        <taxon>Metazoa</taxon>
        <taxon>Chordata</taxon>
        <taxon>Craniata</taxon>
        <taxon>Vertebrata</taxon>
        <taxon>Euteleostomi</taxon>
        <taxon>Actinopterygii</taxon>
        <taxon>Neopterygii</taxon>
        <taxon>Teleostei</taxon>
        <taxon>Clupei</taxon>
        <taxon>Clupeiformes</taxon>
        <taxon>Clupeoidei</taxon>
        <taxon>Engraulidae</taxon>
        <taxon>Coilinae</taxon>
        <taxon>Coilia</taxon>
    </lineage>
</organism>
<dbReference type="AlphaFoldDB" id="A0ABD1J2V3"/>
<keyword evidence="5" id="KW-0834">Unfolded protein response</keyword>
<keyword evidence="4" id="KW-0472">Membrane</keyword>
<comment type="function">
    <text evidence="6">Could be involved in the unfolded protein response (UPR) pathway.</text>
</comment>
<keyword evidence="3" id="KW-1133">Transmembrane helix</keyword>
<comment type="subcellular location">
    <subcellularLocation>
        <location evidence="1">Membrane</location>
        <topology evidence="1">Single-pass membrane protein</topology>
    </subcellularLocation>
</comment>
<evidence type="ECO:0000256" key="7">
    <source>
        <dbReference type="ARBA" id="ARBA00040901"/>
    </source>
</evidence>
<dbReference type="Pfam" id="PF00240">
    <property type="entry name" value="ubiquitin"/>
    <property type="match status" value="1"/>
</dbReference>